<feature type="signal peptide" evidence="1">
    <location>
        <begin position="1"/>
        <end position="23"/>
    </location>
</feature>
<keyword evidence="1" id="KW-0732">Signal</keyword>
<feature type="chain" id="PRO_5037342905" evidence="1">
    <location>
        <begin position="24"/>
        <end position="140"/>
    </location>
</feature>
<dbReference type="WBParaSite" id="PgR011_g071_t01">
    <property type="protein sequence ID" value="PgR011_g071_t01"/>
    <property type="gene ID" value="PgR011_g071"/>
</dbReference>
<proteinExistence type="predicted"/>
<reference evidence="3" key="1">
    <citation type="submission" date="2022-11" db="UniProtKB">
        <authorList>
            <consortium name="WormBaseParasite"/>
        </authorList>
    </citation>
    <scope>IDENTIFICATION</scope>
</reference>
<evidence type="ECO:0000256" key="1">
    <source>
        <dbReference type="SAM" id="SignalP"/>
    </source>
</evidence>
<dbReference type="AlphaFoldDB" id="A0A915AN86"/>
<organism evidence="2 3">
    <name type="scientific">Parascaris univalens</name>
    <name type="common">Nematode worm</name>
    <dbReference type="NCBI Taxonomy" id="6257"/>
    <lineage>
        <taxon>Eukaryota</taxon>
        <taxon>Metazoa</taxon>
        <taxon>Ecdysozoa</taxon>
        <taxon>Nematoda</taxon>
        <taxon>Chromadorea</taxon>
        <taxon>Rhabditida</taxon>
        <taxon>Spirurina</taxon>
        <taxon>Ascaridomorpha</taxon>
        <taxon>Ascaridoidea</taxon>
        <taxon>Ascarididae</taxon>
        <taxon>Parascaris</taxon>
    </lineage>
</organism>
<accession>A0A915AN86</accession>
<sequence>MPRPKALLLVTFSVLSFCVLISALSAQGREYVEEVKRLLGPETVRAILKVRDDRSLSTEQKAMKVHSIMIALPDATLRRIPFPPRMRALPAPILENFRNIALNRSLSLIEKVKQGMKVYNRLTAAQKALLPTVAEIYQPI</sequence>
<name>A0A915AN86_PARUN</name>
<protein>
    <submittedName>
        <fullName evidence="3">Uncharacterized protein</fullName>
    </submittedName>
</protein>
<evidence type="ECO:0000313" key="3">
    <source>
        <dbReference type="WBParaSite" id="PgR011_g071_t01"/>
    </source>
</evidence>
<dbReference type="Proteomes" id="UP000887569">
    <property type="component" value="Unplaced"/>
</dbReference>
<evidence type="ECO:0000313" key="2">
    <source>
        <dbReference type="Proteomes" id="UP000887569"/>
    </source>
</evidence>
<keyword evidence="2" id="KW-1185">Reference proteome</keyword>